<gene>
    <name evidence="1" type="ORF">GSOID_T00025321001</name>
</gene>
<dbReference type="EMBL" id="FN654302">
    <property type="protein sequence ID" value="CBY31416.1"/>
    <property type="molecule type" value="Genomic_DNA"/>
</dbReference>
<accession>E4Y716</accession>
<proteinExistence type="predicted"/>
<dbReference type="AlphaFoldDB" id="E4Y716"/>
<name>E4Y716_OIKDI</name>
<reference evidence="1" key="1">
    <citation type="journal article" date="2010" name="Science">
        <title>Plasticity of animal genome architecture unmasked by rapid evolution of a pelagic tunicate.</title>
        <authorList>
            <person name="Denoeud F."/>
            <person name="Henriet S."/>
            <person name="Mungpakdee S."/>
            <person name="Aury J.M."/>
            <person name="Da Silva C."/>
            <person name="Brinkmann H."/>
            <person name="Mikhaleva J."/>
            <person name="Olsen L.C."/>
            <person name="Jubin C."/>
            <person name="Canestro C."/>
            <person name="Bouquet J.M."/>
            <person name="Danks G."/>
            <person name="Poulain J."/>
            <person name="Campsteijn C."/>
            <person name="Adamski M."/>
            <person name="Cross I."/>
            <person name="Yadetie F."/>
            <person name="Muffato M."/>
            <person name="Louis A."/>
            <person name="Butcher S."/>
            <person name="Tsagkogeorga G."/>
            <person name="Konrad A."/>
            <person name="Singh S."/>
            <person name="Jensen M.F."/>
            <person name="Cong E.H."/>
            <person name="Eikeseth-Otteraa H."/>
            <person name="Noel B."/>
            <person name="Anthouard V."/>
            <person name="Porcel B.M."/>
            <person name="Kachouri-Lafond R."/>
            <person name="Nishino A."/>
            <person name="Ugolini M."/>
            <person name="Chourrout P."/>
            <person name="Nishida H."/>
            <person name="Aasland R."/>
            <person name="Huzurbazar S."/>
            <person name="Westhof E."/>
            <person name="Delsuc F."/>
            <person name="Lehrach H."/>
            <person name="Reinhardt R."/>
            <person name="Weissenbach J."/>
            <person name="Roy S.W."/>
            <person name="Artiguenave F."/>
            <person name="Postlethwait J.H."/>
            <person name="Manak J.R."/>
            <person name="Thompson E.M."/>
            <person name="Jaillon O."/>
            <person name="Du Pasquier L."/>
            <person name="Boudinot P."/>
            <person name="Liberles D.A."/>
            <person name="Volff J.N."/>
            <person name="Philippe H."/>
            <person name="Lenhard B."/>
            <person name="Roest Crollius H."/>
            <person name="Wincker P."/>
            <person name="Chourrout D."/>
        </authorList>
    </citation>
    <scope>NUCLEOTIDE SEQUENCE [LARGE SCALE GENOMIC DNA]</scope>
</reference>
<dbReference type="Proteomes" id="UP000011014">
    <property type="component" value="Unassembled WGS sequence"/>
</dbReference>
<sequence length="226" mass="26521">MMNQLTVRNLSVTGCFLKKSRRSKIAMREGKRHHIMSHKQEERHMMKEYKKSEDLAKAIKRGDYGRISTHTNREGQMELITDKGQKIEKAEKRREEMEKKKAPNYASASVRAHEDATFLARCVRQVVQQYENRISSGRPFPPQAEMTVKIELIVPFGTPAHIERRLIEETPQSEIDKAPAESIIKYWSEEMIKHDFLIKKTQKNSHRQWSILVAPSEKFINLHKRL</sequence>
<protein>
    <submittedName>
        <fullName evidence="1">Uncharacterized protein</fullName>
    </submittedName>
</protein>
<organism evidence="1">
    <name type="scientific">Oikopleura dioica</name>
    <name type="common">Tunicate</name>
    <dbReference type="NCBI Taxonomy" id="34765"/>
    <lineage>
        <taxon>Eukaryota</taxon>
        <taxon>Metazoa</taxon>
        <taxon>Chordata</taxon>
        <taxon>Tunicata</taxon>
        <taxon>Appendicularia</taxon>
        <taxon>Copelata</taxon>
        <taxon>Oikopleuridae</taxon>
        <taxon>Oikopleura</taxon>
    </lineage>
</organism>
<evidence type="ECO:0000313" key="1">
    <source>
        <dbReference type="EMBL" id="CBY31416.1"/>
    </source>
</evidence>